<dbReference type="AlphaFoldDB" id="A0A4S2KP67"/>
<feature type="region of interest" description="Disordered" evidence="1">
    <location>
        <begin position="243"/>
        <end position="322"/>
    </location>
</feature>
<keyword evidence="3" id="KW-1185">Reference proteome</keyword>
<sequence length="431" mass="48120">MMQSQLVDSNGLIWFLILNEFNFSGSASPIFVSDIERTLFAQRFDNRFTRPVAKTDSGRLTLERAETHVSNITLICHSYPRHTRALRRERVKPQKSLEIASHGCVSEVRFRMLSAHRSVLRLAANFMERFSRYGKAVFYILVFYRLSSRVPRVLKPVLRSTEVAHPLRGRSEQLGREPSPTGVKAAGGLGGTVNDGGGSVSVSVSAGWVCLFVSVIVPRSARRSRAKNGVAIVTRQQSTFGARKNWQSTIPTRVETSKGWKRQTRKERKGEEKERERKGYEQDSVGTSMTPGLNRSPIPVSTPTSRYADRAGRGGRAADRPSPFCRRAVADAARRAGNLHLHLRRAFLSEDPLVNYTCFLNVVSSLLFPRSRETIAQRDSGCQDSSSVLNARDRRTGKRILPAEVELEESGKSWSNEAAKLGECQSASVWP</sequence>
<evidence type="ECO:0000256" key="1">
    <source>
        <dbReference type="SAM" id="MobiDB-lite"/>
    </source>
</evidence>
<proteinExistence type="predicted"/>
<dbReference type="Proteomes" id="UP000310200">
    <property type="component" value="Unassembled WGS sequence"/>
</dbReference>
<evidence type="ECO:0000313" key="2">
    <source>
        <dbReference type="EMBL" id="TGZ49628.1"/>
    </source>
</evidence>
<dbReference type="EMBL" id="QBLH01002112">
    <property type="protein sequence ID" value="TGZ49628.1"/>
    <property type="molecule type" value="Genomic_DNA"/>
</dbReference>
<organism evidence="2 3">
    <name type="scientific">Temnothorax longispinosus</name>
    <dbReference type="NCBI Taxonomy" id="300112"/>
    <lineage>
        <taxon>Eukaryota</taxon>
        <taxon>Metazoa</taxon>
        <taxon>Ecdysozoa</taxon>
        <taxon>Arthropoda</taxon>
        <taxon>Hexapoda</taxon>
        <taxon>Insecta</taxon>
        <taxon>Pterygota</taxon>
        <taxon>Neoptera</taxon>
        <taxon>Endopterygota</taxon>
        <taxon>Hymenoptera</taxon>
        <taxon>Apocrita</taxon>
        <taxon>Aculeata</taxon>
        <taxon>Formicoidea</taxon>
        <taxon>Formicidae</taxon>
        <taxon>Myrmicinae</taxon>
        <taxon>Temnothorax</taxon>
    </lineage>
</organism>
<accession>A0A4S2KP67</accession>
<feature type="compositionally biased region" description="Basic and acidic residues" evidence="1">
    <location>
        <begin position="268"/>
        <end position="281"/>
    </location>
</feature>
<comment type="caution">
    <text evidence="2">The sequence shown here is derived from an EMBL/GenBank/DDBJ whole genome shotgun (WGS) entry which is preliminary data.</text>
</comment>
<reference evidence="2 3" key="1">
    <citation type="journal article" date="2019" name="Philos. Trans. R. Soc. Lond., B, Biol. Sci.">
        <title>Ant behaviour and brain gene expression of defending hosts depend on the ecological success of the intruding social parasite.</title>
        <authorList>
            <person name="Kaur R."/>
            <person name="Stoldt M."/>
            <person name="Jongepier E."/>
            <person name="Feldmeyer B."/>
            <person name="Menzel F."/>
            <person name="Bornberg-Bauer E."/>
            <person name="Foitzik S."/>
        </authorList>
    </citation>
    <scope>NUCLEOTIDE SEQUENCE [LARGE SCALE GENOMIC DNA]</scope>
    <source>
        <tissue evidence="2">Whole body</tissue>
    </source>
</reference>
<gene>
    <name evidence="2" type="ORF">DBV15_02025</name>
</gene>
<name>A0A4S2KP67_9HYME</name>
<protein>
    <submittedName>
        <fullName evidence="2">Uncharacterized protein</fullName>
    </submittedName>
</protein>
<feature type="compositionally biased region" description="Polar residues" evidence="1">
    <location>
        <begin position="284"/>
        <end position="305"/>
    </location>
</feature>
<evidence type="ECO:0000313" key="3">
    <source>
        <dbReference type="Proteomes" id="UP000310200"/>
    </source>
</evidence>
<feature type="compositionally biased region" description="Basic and acidic residues" evidence="1">
    <location>
        <begin position="307"/>
        <end position="319"/>
    </location>
</feature>